<dbReference type="Pfam" id="PF10400">
    <property type="entry name" value="Vir_act_alpha_C"/>
    <property type="match status" value="1"/>
</dbReference>
<evidence type="ECO:0000256" key="1">
    <source>
        <dbReference type="SAM" id="Coils"/>
    </source>
</evidence>
<dbReference type="InterPro" id="IPR018309">
    <property type="entry name" value="Tscrpt_reg_PadR_C"/>
</dbReference>
<dbReference type="SUPFAM" id="SSF46785">
    <property type="entry name" value="Winged helix' DNA-binding domain"/>
    <property type="match status" value="1"/>
</dbReference>
<organism evidence="4 5">
    <name type="scientific">Catellatospora chokoriensis</name>
    <dbReference type="NCBI Taxonomy" id="310353"/>
    <lineage>
        <taxon>Bacteria</taxon>
        <taxon>Bacillati</taxon>
        <taxon>Actinomycetota</taxon>
        <taxon>Actinomycetes</taxon>
        <taxon>Micromonosporales</taxon>
        <taxon>Micromonosporaceae</taxon>
        <taxon>Catellatospora</taxon>
    </lineage>
</organism>
<evidence type="ECO:0000313" key="5">
    <source>
        <dbReference type="Proteomes" id="UP000619293"/>
    </source>
</evidence>
<gene>
    <name evidence="4" type="ORF">Cch02nite_60710</name>
</gene>
<dbReference type="AlphaFoldDB" id="A0A8J3JWX1"/>
<feature type="coiled-coil region" evidence="1">
    <location>
        <begin position="122"/>
        <end position="149"/>
    </location>
</feature>
<evidence type="ECO:0000259" key="3">
    <source>
        <dbReference type="Pfam" id="PF10400"/>
    </source>
</evidence>
<dbReference type="InterPro" id="IPR036390">
    <property type="entry name" value="WH_DNA-bd_sf"/>
</dbReference>
<dbReference type="EMBL" id="BONG01000048">
    <property type="protein sequence ID" value="GIF92627.1"/>
    <property type="molecule type" value="Genomic_DNA"/>
</dbReference>
<proteinExistence type="predicted"/>
<name>A0A8J3JWX1_9ACTN</name>
<evidence type="ECO:0000313" key="4">
    <source>
        <dbReference type="EMBL" id="GIF92627.1"/>
    </source>
</evidence>
<dbReference type="PANTHER" id="PTHR43252:SF6">
    <property type="entry name" value="NEGATIVE TRANSCRIPTION REGULATOR PADR"/>
    <property type="match status" value="1"/>
</dbReference>
<evidence type="ECO:0000259" key="2">
    <source>
        <dbReference type="Pfam" id="PF03551"/>
    </source>
</evidence>
<keyword evidence="5" id="KW-1185">Reference proteome</keyword>
<keyword evidence="1" id="KW-0175">Coiled coil</keyword>
<dbReference type="InterPro" id="IPR036388">
    <property type="entry name" value="WH-like_DNA-bd_sf"/>
</dbReference>
<reference evidence="4 5" key="1">
    <citation type="submission" date="2021-01" db="EMBL/GenBank/DDBJ databases">
        <title>Whole genome shotgun sequence of Catellatospora chokoriensis NBRC 107358.</title>
        <authorList>
            <person name="Komaki H."/>
            <person name="Tamura T."/>
        </authorList>
    </citation>
    <scope>NUCLEOTIDE SEQUENCE [LARGE SCALE GENOMIC DNA]</scope>
    <source>
        <strain evidence="4 5">NBRC 107358</strain>
    </source>
</reference>
<dbReference type="Proteomes" id="UP000619293">
    <property type="component" value="Unassembled WGS sequence"/>
</dbReference>
<comment type="caution">
    <text evidence="4">The sequence shown here is derived from an EMBL/GenBank/DDBJ whole genome shotgun (WGS) entry which is preliminary data.</text>
</comment>
<dbReference type="Pfam" id="PF03551">
    <property type="entry name" value="PadR"/>
    <property type="match status" value="1"/>
</dbReference>
<protein>
    <submittedName>
        <fullName evidence="4">PadR family transcriptional regulator</fullName>
    </submittedName>
</protein>
<dbReference type="RefSeq" id="WP_120316849.1">
    <property type="nucleotide sequence ID" value="NZ_BAAALB010000026.1"/>
</dbReference>
<accession>A0A8J3JWX1</accession>
<dbReference type="Gene3D" id="1.10.10.10">
    <property type="entry name" value="Winged helix-like DNA-binding domain superfamily/Winged helix DNA-binding domain"/>
    <property type="match status" value="1"/>
</dbReference>
<dbReference type="PANTHER" id="PTHR43252">
    <property type="entry name" value="TRANSCRIPTIONAL REGULATOR YQJI"/>
    <property type="match status" value="1"/>
</dbReference>
<feature type="domain" description="Transcription regulator PadR N-terminal" evidence="2">
    <location>
        <begin position="13"/>
        <end position="83"/>
    </location>
</feature>
<feature type="domain" description="Transcription regulator PadR C-terminal" evidence="3">
    <location>
        <begin position="95"/>
        <end position="170"/>
    </location>
</feature>
<dbReference type="InterPro" id="IPR005149">
    <property type="entry name" value="Tscrpt_reg_PadR_N"/>
</dbReference>
<sequence length="171" mass="18537">MAEVGINATAAAVLGLLHDGPMTGGQLMAAAERRLSPYWSMTRSQVYRELPVLAELGYVKLGKPGPRASQPYAITASGKRAFARWLNEEPGRELVRNPYALRVAFGSTHATNQFDSLLNSANSHHTEALAEAREQAKEAKKEGDDFTAAGLEFAVAYHKAALNWLKTAIAK</sequence>